<dbReference type="PIRSF" id="PIRSF001365">
    <property type="entry name" value="DHDPS"/>
    <property type="match status" value="1"/>
</dbReference>
<protein>
    <recommendedName>
        <fullName evidence="7">Dihydrodipicolinate synthetase</fullName>
    </recommendedName>
</protein>
<dbReference type="Pfam" id="PF00701">
    <property type="entry name" value="DHDPS"/>
    <property type="match status" value="1"/>
</dbReference>
<evidence type="ECO:0000256" key="3">
    <source>
        <dbReference type="PIRSR" id="PIRSR001365-1"/>
    </source>
</evidence>
<evidence type="ECO:0000256" key="2">
    <source>
        <dbReference type="PIRNR" id="PIRNR001365"/>
    </source>
</evidence>
<reference evidence="5 6" key="1">
    <citation type="submission" date="2017-02" db="EMBL/GenBank/DDBJ databases">
        <title>Genomes of Trichoderma spp. with biocontrol activity.</title>
        <authorList>
            <person name="Gardiner D."/>
            <person name="Kazan K."/>
            <person name="Vos C."/>
            <person name="Harvey P."/>
        </authorList>
    </citation>
    <scope>NUCLEOTIDE SEQUENCE [LARGE SCALE GENOMIC DNA]</scope>
    <source>
        <strain evidence="5 6">A5MH</strain>
    </source>
</reference>
<dbReference type="CDD" id="cd00408">
    <property type="entry name" value="DHDPS-like"/>
    <property type="match status" value="1"/>
</dbReference>
<feature type="binding site" evidence="4">
    <location>
        <position position="223"/>
    </location>
    <ligand>
        <name>pyruvate</name>
        <dbReference type="ChEBI" id="CHEBI:15361"/>
    </ligand>
</feature>
<evidence type="ECO:0000256" key="1">
    <source>
        <dbReference type="ARBA" id="ARBA00023239"/>
    </source>
</evidence>
<dbReference type="PRINTS" id="PR00146">
    <property type="entry name" value="DHPICSNTHASE"/>
</dbReference>
<name>A0A2K0T103_9HYPO</name>
<evidence type="ECO:0008006" key="7">
    <source>
        <dbReference type="Google" id="ProtNLM"/>
    </source>
</evidence>
<dbReference type="PANTHER" id="PTHR12128:SF66">
    <property type="entry name" value="4-HYDROXY-2-OXOGLUTARATE ALDOLASE, MITOCHONDRIAL"/>
    <property type="match status" value="1"/>
</dbReference>
<dbReference type="InterPro" id="IPR002220">
    <property type="entry name" value="DapA-like"/>
</dbReference>
<sequence length="323" mass="34975">MGSLQQVVKPFPPGIHVPCLTWFSSNDAQDIDWDLQEQHLRFLITSGLHGVVLAGTNGEAVTLTQEEKIRLITLTRRIAAEVGEPDITITLGCNGQCTRDVIAETKMAQEAGADYVLVLVPSYFHFAMTKDAIVAFFEEAADASPLPILIYNYPGVVAGLDVDSEMLDRLAKHKNIVGVKLTCGGIAKVSRIAATYSPEDFSALAGQSDWLVPALSVGGTGTITGIANLYPRTCIQIYDFFKAGKVKEATALQLDLSKMEWGFAKGGINGTKWVVAKLRGYPQESCHCRRPYPKFDNAAQQEWIVGVAGALEATEKKIAKGSV</sequence>
<dbReference type="EMBL" id="MTYH01000091">
    <property type="protein sequence ID" value="PNP39207.1"/>
    <property type="molecule type" value="Genomic_DNA"/>
</dbReference>
<dbReference type="SUPFAM" id="SSF51569">
    <property type="entry name" value="Aldolase"/>
    <property type="match status" value="1"/>
</dbReference>
<dbReference type="GO" id="GO:0008840">
    <property type="term" value="F:4-hydroxy-tetrahydrodipicolinate synthase activity"/>
    <property type="evidence" value="ECO:0007669"/>
    <property type="project" value="TreeGrafter"/>
</dbReference>
<comment type="caution">
    <text evidence="5">The sequence shown here is derived from an EMBL/GenBank/DDBJ whole genome shotgun (WGS) entry which is preliminary data.</text>
</comment>
<gene>
    <name evidence="5" type="ORF">TGAMA5MH_08884</name>
</gene>
<comment type="similarity">
    <text evidence="2">Belongs to the DapA family.</text>
</comment>
<feature type="active site" description="Schiff-base intermediate with substrate" evidence="3">
    <location>
        <position position="180"/>
    </location>
</feature>
<dbReference type="OrthoDB" id="191315at2759"/>
<proteinExistence type="inferred from homology"/>
<keyword evidence="1 2" id="KW-0456">Lyase</keyword>
<dbReference type="PANTHER" id="PTHR12128">
    <property type="entry name" value="DIHYDRODIPICOLINATE SYNTHASE"/>
    <property type="match status" value="1"/>
</dbReference>
<organism evidence="5 6">
    <name type="scientific">Trichoderma gamsii</name>
    <dbReference type="NCBI Taxonomy" id="398673"/>
    <lineage>
        <taxon>Eukaryota</taxon>
        <taxon>Fungi</taxon>
        <taxon>Dikarya</taxon>
        <taxon>Ascomycota</taxon>
        <taxon>Pezizomycotina</taxon>
        <taxon>Sordariomycetes</taxon>
        <taxon>Hypocreomycetidae</taxon>
        <taxon>Hypocreales</taxon>
        <taxon>Hypocreaceae</taxon>
        <taxon>Trichoderma</taxon>
    </lineage>
</organism>
<dbReference type="SMART" id="SM01130">
    <property type="entry name" value="DHDPS"/>
    <property type="match status" value="1"/>
</dbReference>
<accession>A0A2K0T103</accession>
<evidence type="ECO:0000313" key="5">
    <source>
        <dbReference type="EMBL" id="PNP39207.1"/>
    </source>
</evidence>
<dbReference type="Proteomes" id="UP000236546">
    <property type="component" value="Unassembled WGS sequence"/>
</dbReference>
<feature type="active site" description="Proton donor/acceptor" evidence="3">
    <location>
        <position position="151"/>
    </location>
</feature>
<dbReference type="Gene3D" id="3.20.20.70">
    <property type="entry name" value="Aldolase class I"/>
    <property type="match status" value="1"/>
</dbReference>
<evidence type="ECO:0000256" key="4">
    <source>
        <dbReference type="PIRSR" id="PIRSR001365-2"/>
    </source>
</evidence>
<dbReference type="InterPro" id="IPR013785">
    <property type="entry name" value="Aldolase_TIM"/>
</dbReference>
<evidence type="ECO:0000313" key="6">
    <source>
        <dbReference type="Proteomes" id="UP000236546"/>
    </source>
</evidence>
<dbReference type="AlphaFoldDB" id="A0A2K0T103"/>